<feature type="binding site" evidence="4">
    <location>
        <position position="424"/>
    </location>
    <ligand>
        <name>FAD</name>
        <dbReference type="ChEBI" id="CHEBI:57692"/>
    </ligand>
</feature>
<comment type="cofactor">
    <cofactor evidence="1">
        <name>FAD</name>
        <dbReference type="ChEBI" id="CHEBI:57692"/>
    </cofactor>
</comment>
<evidence type="ECO:0000256" key="4">
    <source>
        <dbReference type="PIRSR" id="PIRSR601613-1"/>
    </source>
</evidence>
<dbReference type="GO" id="GO:0016491">
    <property type="term" value="F:oxidoreductase activity"/>
    <property type="evidence" value="ECO:0007669"/>
    <property type="project" value="UniProtKB-KW"/>
</dbReference>
<keyword evidence="3" id="KW-0560">Oxidoreductase</keyword>
<evidence type="ECO:0000313" key="6">
    <source>
        <dbReference type="EMBL" id="PWR25149.1"/>
    </source>
</evidence>
<dbReference type="InterPro" id="IPR050703">
    <property type="entry name" value="Flavin_MAO"/>
</dbReference>
<dbReference type="EMBL" id="QGLE01000002">
    <property type="protein sequence ID" value="PWR25149.1"/>
    <property type="molecule type" value="Genomic_DNA"/>
</dbReference>
<dbReference type="SUPFAM" id="SSF51905">
    <property type="entry name" value="FAD/NAD(P)-binding domain"/>
    <property type="match status" value="1"/>
</dbReference>
<sequence length="452" mass="47771">MQGFDVDVVVVGAGFAGLNAAARIVAAGRSVCVVEARDRVGGRTKPGTLSGHVVDLGGQWVGPDHRRLIALAARHRIPLEPQFEAGGKLIDYRGRVRRYEGLIPALPLLALLETDRVMKRIERMAAAIAVSAPWAAAGAADLDRITVAGWLDRNLRTKGAKAMMDIAVRAVFSAEPSEISMLFLLTYLRASGGLEPLISVRGGAQQDRVKGGLHPLSERLADEVGRGRLRLSSPVSGIEQDGDGVTVHVSGGEALRGRRAILAVPLALLSRIGAQPAWPALKTGLAQRSPMGSVIKCHVAYETPFWRARGLSGEAVSDAAPFSPVFDGTPEGARHGVLSGFLEGDAARTFTGKPPAERRQAVIATLTRLFGPEAGQPIDYVDNDWLEEEWSGGCYAGLMAPATMTSYGPALRTPAGRVHFAGTETALEATGYVEGALESGERAATEALRALS</sequence>
<proteinExistence type="inferred from homology"/>
<keyword evidence="7" id="KW-1185">Reference proteome</keyword>
<protein>
    <recommendedName>
        <fullName evidence="5">Amine oxidase domain-containing protein</fullName>
    </recommendedName>
</protein>
<dbReference type="SUPFAM" id="SSF54373">
    <property type="entry name" value="FAD-linked reductases, C-terminal domain"/>
    <property type="match status" value="1"/>
</dbReference>
<dbReference type="InterPro" id="IPR002937">
    <property type="entry name" value="Amino_oxidase"/>
</dbReference>
<comment type="caution">
    <text evidence="6">The sequence shown here is derived from an EMBL/GenBank/DDBJ whole genome shotgun (WGS) entry which is preliminary data.</text>
</comment>
<name>A0A317EE06_9PROT</name>
<feature type="binding site" evidence="4">
    <location>
        <position position="235"/>
    </location>
    <ligand>
        <name>FAD</name>
        <dbReference type="ChEBI" id="CHEBI:57692"/>
    </ligand>
</feature>
<dbReference type="Gene3D" id="3.50.50.60">
    <property type="entry name" value="FAD/NAD(P)-binding domain"/>
    <property type="match status" value="1"/>
</dbReference>
<feature type="binding site" evidence="4">
    <location>
        <position position="341"/>
    </location>
    <ligand>
        <name>substrate</name>
    </ligand>
</feature>
<organism evidence="6 7">
    <name type="scientific">Zavarzinia aquatilis</name>
    <dbReference type="NCBI Taxonomy" id="2211142"/>
    <lineage>
        <taxon>Bacteria</taxon>
        <taxon>Pseudomonadati</taxon>
        <taxon>Pseudomonadota</taxon>
        <taxon>Alphaproteobacteria</taxon>
        <taxon>Rhodospirillales</taxon>
        <taxon>Zavarziniaceae</taxon>
        <taxon>Zavarzinia</taxon>
    </lineage>
</organism>
<dbReference type="Gene3D" id="3.90.660.10">
    <property type="match status" value="1"/>
</dbReference>
<feature type="binding site" evidence="4">
    <location>
        <begin position="35"/>
        <end position="36"/>
    </location>
    <ligand>
        <name>FAD</name>
        <dbReference type="ChEBI" id="CHEBI:57692"/>
    </ligand>
</feature>
<dbReference type="AlphaFoldDB" id="A0A317EE06"/>
<feature type="domain" description="Amine oxidase" evidence="5">
    <location>
        <begin position="15"/>
        <end position="447"/>
    </location>
</feature>
<comment type="similarity">
    <text evidence="2">Belongs to the flavin monoamine oxidase family.</text>
</comment>
<dbReference type="PRINTS" id="PR00757">
    <property type="entry name" value="AMINEOXDASEF"/>
</dbReference>
<dbReference type="InterPro" id="IPR036188">
    <property type="entry name" value="FAD/NAD-bd_sf"/>
</dbReference>
<dbReference type="RefSeq" id="WP_109903303.1">
    <property type="nucleotide sequence ID" value="NZ_QGLE01000002.1"/>
</dbReference>
<evidence type="ECO:0000259" key="5">
    <source>
        <dbReference type="Pfam" id="PF01593"/>
    </source>
</evidence>
<dbReference type="PANTHER" id="PTHR43563:SF1">
    <property type="entry name" value="AMINE OXIDASE [FLAVIN-CONTAINING] B"/>
    <property type="match status" value="1"/>
</dbReference>
<evidence type="ECO:0000256" key="2">
    <source>
        <dbReference type="ARBA" id="ARBA00005995"/>
    </source>
</evidence>
<evidence type="ECO:0000256" key="3">
    <source>
        <dbReference type="ARBA" id="ARBA00023002"/>
    </source>
</evidence>
<dbReference type="Proteomes" id="UP000245461">
    <property type="component" value="Unassembled WGS sequence"/>
</dbReference>
<evidence type="ECO:0000256" key="1">
    <source>
        <dbReference type="ARBA" id="ARBA00001974"/>
    </source>
</evidence>
<evidence type="ECO:0000313" key="7">
    <source>
        <dbReference type="Proteomes" id="UP000245461"/>
    </source>
</evidence>
<dbReference type="Pfam" id="PF01593">
    <property type="entry name" value="Amino_oxidase"/>
    <property type="match status" value="1"/>
</dbReference>
<dbReference type="InterPro" id="IPR001613">
    <property type="entry name" value="Flavin_amine_oxidase"/>
</dbReference>
<dbReference type="Gene3D" id="1.10.405.10">
    <property type="entry name" value="Guanine Nucleotide Dissociation Inhibitor, domain 1"/>
    <property type="match status" value="1"/>
</dbReference>
<dbReference type="OrthoDB" id="9790035at2"/>
<gene>
    <name evidence="6" type="ORF">DKG74_05130</name>
</gene>
<reference evidence="6 7" key="1">
    <citation type="submission" date="2018-05" db="EMBL/GenBank/DDBJ databases">
        <title>Zavarzinia sp. HR-AS.</title>
        <authorList>
            <person name="Lee Y."/>
            <person name="Jeon C.O."/>
        </authorList>
    </citation>
    <scope>NUCLEOTIDE SEQUENCE [LARGE SCALE GENOMIC DNA]</scope>
    <source>
        <strain evidence="6 7">HR-AS</strain>
    </source>
</reference>
<dbReference type="PANTHER" id="PTHR43563">
    <property type="entry name" value="AMINE OXIDASE"/>
    <property type="match status" value="1"/>
</dbReference>
<accession>A0A317EE06</accession>